<dbReference type="Proteomes" id="UP000595894">
    <property type="component" value="Chromosome"/>
</dbReference>
<dbReference type="PRINTS" id="PR00081">
    <property type="entry name" value="GDHRDH"/>
</dbReference>
<dbReference type="Gene3D" id="3.40.50.720">
    <property type="entry name" value="NAD(P)-binding Rossmann-like Domain"/>
    <property type="match status" value="1"/>
</dbReference>
<dbReference type="GO" id="GO:0008202">
    <property type="term" value="P:steroid metabolic process"/>
    <property type="evidence" value="ECO:0007669"/>
    <property type="project" value="TreeGrafter"/>
</dbReference>
<keyword evidence="2" id="KW-1185">Reference proteome</keyword>
<evidence type="ECO:0000313" key="1">
    <source>
        <dbReference type="EMBL" id="QQV77659.1"/>
    </source>
</evidence>
<protein>
    <submittedName>
        <fullName evidence="1">SDR family NAD(P)-dependent oxidoreductase</fullName>
    </submittedName>
</protein>
<evidence type="ECO:0000313" key="2">
    <source>
        <dbReference type="Proteomes" id="UP000595894"/>
    </source>
</evidence>
<dbReference type="GO" id="GO:0016491">
    <property type="term" value="F:oxidoreductase activity"/>
    <property type="evidence" value="ECO:0007669"/>
    <property type="project" value="TreeGrafter"/>
</dbReference>
<dbReference type="EMBL" id="CP061035">
    <property type="protein sequence ID" value="QQV77659.1"/>
    <property type="molecule type" value="Genomic_DNA"/>
</dbReference>
<dbReference type="Pfam" id="PF00106">
    <property type="entry name" value="adh_short"/>
    <property type="match status" value="1"/>
</dbReference>
<dbReference type="InterPro" id="IPR002347">
    <property type="entry name" value="SDR_fam"/>
</dbReference>
<dbReference type="PANTHER" id="PTHR43313">
    <property type="entry name" value="SHORT-CHAIN DEHYDROGENASE/REDUCTASE FAMILY 9C"/>
    <property type="match status" value="1"/>
</dbReference>
<proteinExistence type="predicted"/>
<dbReference type="SUPFAM" id="SSF51735">
    <property type="entry name" value="NAD(P)-binding Rossmann-fold domains"/>
    <property type="match status" value="1"/>
</dbReference>
<dbReference type="PANTHER" id="PTHR43313:SF1">
    <property type="entry name" value="3BETA-HYDROXYSTEROID DEHYDROGENASE DHS-16"/>
    <property type="match status" value="1"/>
</dbReference>
<reference evidence="2" key="1">
    <citation type="submission" date="2020-09" db="EMBL/GenBank/DDBJ databases">
        <title>Sphingomonas sp., a new species isolated from pork steak.</title>
        <authorList>
            <person name="Heidler von Heilborn D."/>
        </authorList>
    </citation>
    <scope>NUCLEOTIDE SEQUENCE [LARGE SCALE GENOMIC DNA]</scope>
</reference>
<dbReference type="KEGG" id="sari:H5J25_02330"/>
<organism evidence="1 2">
    <name type="scientific">Sphingomonas aliaeris</name>
    <dbReference type="NCBI Taxonomy" id="2759526"/>
    <lineage>
        <taxon>Bacteria</taxon>
        <taxon>Pseudomonadati</taxon>
        <taxon>Pseudomonadota</taxon>
        <taxon>Alphaproteobacteria</taxon>
        <taxon>Sphingomonadales</taxon>
        <taxon>Sphingomonadaceae</taxon>
        <taxon>Sphingomonas</taxon>
    </lineage>
</organism>
<dbReference type="AlphaFoldDB" id="A0A974NV96"/>
<dbReference type="RefSeq" id="WP_202094372.1">
    <property type="nucleotide sequence ID" value="NZ_CP061035.1"/>
</dbReference>
<dbReference type="InterPro" id="IPR036291">
    <property type="entry name" value="NAD(P)-bd_dom_sf"/>
</dbReference>
<sequence>MARILVVGGAGGVGSAVVRQRIAAGDAVSATVLNDAEASKVAAVHGTSVATHRLDLSHPDSVVAGLQPALASGIDAIVVCVAVSPYGPSETTPLDVYRRTMDINLLSAAAIYQAAMPALRASQGRLVYITSMAGKAAMPFIGPYAASKFALEGLGDVMRREAAPQGVKISMIEPGGIKTPMMEEQLASIDSRIAGLSAEESERYGALYRQFKMLSAEAYVQGASSADEVAESVGAALDDAQPKARYIVGAGAEQLIGMARTLSDAELDGAFAQMYAAVDA</sequence>
<name>A0A974NV96_9SPHN</name>
<dbReference type="InterPro" id="IPR020904">
    <property type="entry name" value="Sc_DH/Rdtase_CS"/>
</dbReference>
<gene>
    <name evidence="1" type="ORF">H5J25_02330</name>
</gene>
<dbReference type="PROSITE" id="PS00061">
    <property type="entry name" value="ADH_SHORT"/>
    <property type="match status" value="1"/>
</dbReference>
<accession>A0A974NV96</accession>